<dbReference type="Pfam" id="PF19020">
    <property type="entry name" value="Ta1207"/>
    <property type="match status" value="1"/>
</dbReference>
<dbReference type="InterPro" id="IPR043958">
    <property type="entry name" value="Ta1207"/>
</dbReference>
<evidence type="ECO:0000313" key="1">
    <source>
        <dbReference type="EMBL" id="SIM78469.1"/>
    </source>
</evidence>
<dbReference type="EMBL" id="LT671858">
    <property type="protein sequence ID" value="SIM78469.1"/>
    <property type="molecule type" value="Genomic_DNA"/>
</dbReference>
<organism evidence="1 2">
    <name type="scientific">Cuniculiplasma divulgatum</name>
    <dbReference type="NCBI Taxonomy" id="1673428"/>
    <lineage>
        <taxon>Archaea</taxon>
        <taxon>Methanobacteriati</taxon>
        <taxon>Thermoplasmatota</taxon>
        <taxon>Thermoplasmata</taxon>
        <taxon>Thermoplasmatales</taxon>
        <taxon>Cuniculiplasmataceae</taxon>
        <taxon>Cuniculiplasma</taxon>
    </lineage>
</organism>
<proteinExistence type="predicted"/>
<dbReference type="Proteomes" id="UP000195607">
    <property type="component" value="Chromosome I"/>
</dbReference>
<protein>
    <submittedName>
        <fullName evidence="1">Uncharacterized protein</fullName>
    </submittedName>
</protein>
<reference evidence="1 2" key="1">
    <citation type="submission" date="2016-04" db="EMBL/GenBank/DDBJ databases">
        <authorList>
            <person name="Evans L.H."/>
            <person name="Alamgir A."/>
            <person name="Owens N."/>
            <person name="Weber N.D."/>
            <person name="Virtaneva K."/>
            <person name="Barbian K."/>
            <person name="Babar A."/>
            <person name="Rosenke K."/>
        </authorList>
    </citation>
    <scope>NUCLEOTIDE SEQUENCE [LARGE SCALE GENOMIC DNA]</scope>
    <source>
        <strain evidence="2">S5(T) (JCM 30642 \VKM B-2941)</strain>
    </source>
</reference>
<dbReference type="RefSeq" id="WP_148690023.1">
    <property type="nucleotide sequence ID" value="NZ_LT671858.1"/>
</dbReference>
<dbReference type="GeneID" id="41588834"/>
<evidence type="ECO:0000313" key="2">
    <source>
        <dbReference type="Proteomes" id="UP000195607"/>
    </source>
</evidence>
<dbReference type="AlphaFoldDB" id="A0A1N5W0I6"/>
<accession>A0A1N5W0I6</accession>
<sequence>MGKGTQFKELDLLDWKLHISFSPESAITRASRKLKINSEVGLYFDGQNTEINLFFQNRREMERDLNIFLRESDGFLENEIWRVRRSIVKRFEYVELIKSLLEIPSFVLISIWIRDGIFHTQFIFNSSQSNKASDIILGKLSTIEEGKLEYVGPNNGFAGILDEIDQRCELSIAQFELLPPKKEMEMPENPMGDHWYRILKKPYGTDPIRGVYIMSEKPSKAEVMTEVIKDSVYEATTDNAFLSYFVSEMHVKRIPTIAAFQKLDKPVFNLWIVFPSLFRNEILKIASDAREDLPNWHPSLKSLASFKEIFN</sequence>
<gene>
    <name evidence="1" type="ORF">CSP5_1593</name>
</gene>
<name>A0A1N5W0I6_9ARCH</name>